<feature type="compositionally biased region" description="Basic and acidic residues" evidence="1">
    <location>
        <begin position="591"/>
        <end position="606"/>
    </location>
</feature>
<organism evidence="2 3">
    <name type="scientific">Meganyctiphanes norvegica</name>
    <name type="common">Northern krill</name>
    <name type="synonym">Thysanopoda norvegica</name>
    <dbReference type="NCBI Taxonomy" id="48144"/>
    <lineage>
        <taxon>Eukaryota</taxon>
        <taxon>Metazoa</taxon>
        <taxon>Ecdysozoa</taxon>
        <taxon>Arthropoda</taxon>
        <taxon>Crustacea</taxon>
        <taxon>Multicrustacea</taxon>
        <taxon>Malacostraca</taxon>
        <taxon>Eumalacostraca</taxon>
        <taxon>Eucarida</taxon>
        <taxon>Euphausiacea</taxon>
        <taxon>Euphausiidae</taxon>
        <taxon>Meganyctiphanes</taxon>
    </lineage>
</organism>
<feature type="region of interest" description="Disordered" evidence="1">
    <location>
        <begin position="1"/>
        <end position="189"/>
    </location>
</feature>
<sequence length="820" mass="93417">EKVKESAIDELKNNINSDDDEVEYSNKDIEKTQESVEYRYHESKETSKLNKHDEEAVSTYTSGENESIVDDSNEKKIDESKEDAESTADSKNEEVNSDSNEENKLKYSSKEDELFGNSNEAKFKSISEEDKIDESKSNESGLDDDNESEERSNTQSNSNEYMLNLSNESNEKEDINSNSNEKKLDLSNESEANGELIINSNDQEENNDYELVSMQNKDIEVDHLHPDNEDNQIYDGEDDYDDDHHHHRSVYVETGTDSRNNYSVSLEKGIKTMSDVIDEELISEEVVNYDQGYKTKYNLDKDGDIHTAKDLPKDKDELLNKSKKKISRNITPFKTGIDREHVPETEKQIMVNVLPLNNNNTIKTVEISDTKTLSASNSNDTLSRNTGNTNLENEYDIVNKNGGPFKKIKKIISISSNPNQTSTHIENFFKTHTSNQQLNLSGNDNKTLLDLKYIPHGVIPTNSRTLTNQKHSSQNQQIIPIQVPSILELLSGSKTYTHNPLSEVYSEQSKESYSRNNSLGAKRSSVITKETQKSNGVIHNSKKTLAIVESLLDNPTDVEATKKQLEEFYNGIGKGEENIDDQTSKRDAKYFEEPKSDHEKDLTDKDDSAEEEYFSGEEDNNKQALGISYLDLQSLLKTFESLALEQNLGREAMNEVYQIKKMVPNIIENVHDEEERYQLILDIYSRINESVRLLTAKRPTDSGLKDFKTFITFVKALALHGIDKPLDAHSMLKNLSIVTLNDKLNRCLPEPLANGISQLQKVVWAILHIDTDFPDDQDMAKLKTDFKDIFDIATKTKNLIHDTDSYENCIKWRMSMSEIT</sequence>
<feature type="compositionally biased region" description="Basic and acidic residues" evidence="1">
    <location>
        <begin position="169"/>
        <end position="186"/>
    </location>
</feature>
<feature type="compositionally biased region" description="Basic and acidic residues" evidence="1">
    <location>
        <begin position="1"/>
        <end position="12"/>
    </location>
</feature>
<feature type="compositionally biased region" description="Basic and acidic residues" evidence="1">
    <location>
        <begin position="101"/>
        <end position="113"/>
    </location>
</feature>
<feature type="compositionally biased region" description="Basic and acidic residues" evidence="1">
    <location>
        <begin position="121"/>
        <end position="137"/>
    </location>
</feature>
<feature type="region of interest" description="Disordered" evidence="1">
    <location>
        <begin position="591"/>
        <end position="618"/>
    </location>
</feature>
<gene>
    <name evidence="2" type="ORF">MNOR_LOCUS22020</name>
</gene>
<dbReference type="EMBL" id="CAXKWB010018180">
    <property type="protein sequence ID" value="CAL4120393.1"/>
    <property type="molecule type" value="Genomic_DNA"/>
</dbReference>
<proteinExistence type="predicted"/>
<evidence type="ECO:0000313" key="2">
    <source>
        <dbReference type="EMBL" id="CAL4120393.1"/>
    </source>
</evidence>
<dbReference type="AlphaFoldDB" id="A0AAV2RBL7"/>
<feature type="compositionally biased region" description="Basic and acidic residues" evidence="1">
    <location>
        <begin position="24"/>
        <end position="55"/>
    </location>
</feature>
<accession>A0AAV2RBL7</accession>
<dbReference type="Proteomes" id="UP001497623">
    <property type="component" value="Unassembled WGS sequence"/>
</dbReference>
<protein>
    <submittedName>
        <fullName evidence="2">Uncharacterized protein</fullName>
    </submittedName>
</protein>
<comment type="caution">
    <text evidence="2">The sequence shown here is derived from an EMBL/GenBank/DDBJ whole genome shotgun (WGS) entry which is preliminary data.</text>
</comment>
<feature type="compositionally biased region" description="Acidic residues" evidence="1">
    <location>
        <begin position="607"/>
        <end position="618"/>
    </location>
</feature>
<evidence type="ECO:0000313" key="3">
    <source>
        <dbReference type="Proteomes" id="UP001497623"/>
    </source>
</evidence>
<feature type="compositionally biased region" description="Polar residues" evidence="1">
    <location>
        <begin position="153"/>
        <end position="168"/>
    </location>
</feature>
<feature type="region of interest" description="Disordered" evidence="1">
    <location>
        <begin position="507"/>
        <end position="535"/>
    </location>
</feature>
<feature type="compositionally biased region" description="Polar residues" evidence="1">
    <location>
        <begin position="514"/>
        <end position="535"/>
    </location>
</feature>
<name>A0AAV2RBL7_MEGNR</name>
<keyword evidence="3" id="KW-1185">Reference proteome</keyword>
<feature type="non-terminal residue" evidence="2">
    <location>
        <position position="1"/>
    </location>
</feature>
<evidence type="ECO:0000256" key="1">
    <source>
        <dbReference type="SAM" id="MobiDB-lite"/>
    </source>
</evidence>
<reference evidence="2 3" key="1">
    <citation type="submission" date="2024-05" db="EMBL/GenBank/DDBJ databases">
        <authorList>
            <person name="Wallberg A."/>
        </authorList>
    </citation>
    <scope>NUCLEOTIDE SEQUENCE [LARGE SCALE GENOMIC DNA]</scope>
</reference>